<accession>A0ABU0MMH9</accession>
<dbReference type="SUPFAM" id="SSF53850">
    <property type="entry name" value="Periplasmic binding protein-like II"/>
    <property type="match status" value="1"/>
</dbReference>
<dbReference type="InterPro" id="IPR058163">
    <property type="entry name" value="LysR-type_TF_proteobact-type"/>
</dbReference>
<dbReference type="PROSITE" id="PS50931">
    <property type="entry name" value="HTH_LYSR"/>
    <property type="match status" value="1"/>
</dbReference>
<keyword evidence="2" id="KW-0805">Transcription regulation</keyword>
<keyword evidence="4" id="KW-0804">Transcription</keyword>
<evidence type="ECO:0000256" key="1">
    <source>
        <dbReference type="ARBA" id="ARBA00009437"/>
    </source>
</evidence>
<comment type="caution">
    <text evidence="6">The sequence shown here is derived from an EMBL/GenBank/DDBJ whole genome shotgun (WGS) entry which is preliminary data.</text>
</comment>
<sequence length="319" mass="34224">METLANLESFVRSAEMGSFSAAARRLALTPAAVSRNVAMLERNIGVRLFHRSTRKLTLTEAGERFLLSIGGNLDALQAAIAEVATAAEEPAGVLKVSMPPTLGMAHILPLLPGFLARYPRVRPEWHFENRKVDLIAEGYDAAIGGGFDLAPGVVARPLAPAHIIAVASPSYMAGRTQPSDPSGLASFAGILMRSSGTGRVRQWMMRDAAGTEMPVPLRECIVVNDPAAMREAALLGLGVAMLAVPDALPQLERGDLLRLLPNWYADAGAISLYYANRALLPAKTRAFVNTMIEAFRHDRLAERFAGSLGQLVSSRSADR</sequence>
<dbReference type="Pfam" id="PF03466">
    <property type="entry name" value="LysR_substrate"/>
    <property type="match status" value="1"/>
</dbReference>
<comment type="similarity">
    <text evidence="1">Belongs to the LysR transcriptional regulatory family.</text>
</comment>
<dbReference type="GO" id="GO:0003677">
    <property type="term" value="F:DNA binding"/>
    <property type="evidence" value="ECO:0007669"/>
    <property type="project" value="UniProtKB-KW"/>
</dbReference>
<name>A0ABU0MMH9_9PROT</name>
<evidence type="ECO:0000313" key="6">
    <source>
        <dbReference type="EMBL" id="MDQ0534675.1"/>
    </source>
</evidence>
<protein>
    <submittedName>
        <fullName evidence="6">DNA-binding transcriptional LysR family regulator</fullName>
    </submittedName>
</protein>
<evidence type="ECO:0000256" key="2">
    <source>
        <dbReference type="ARBA" id="ARBA00023015"/>
    </source>
</evidence>
<evidence type="ECO:0000259" key="5">
    <source>
        <dbReference type="PROSITE" id="PS50931"/>
    </source>
</evidence>
<organism evidence="6 7">
    <name type="scientific">Azospirillum picis</name>
    <dbReference type="NCBI Taxonomy" id="488438"/>
    <lineage>
        <taxon>Bacteria</taxon>
        <taxon>Pseudomonadati</taxon>
        <taxon>Pseudomonadota</taxon>
        <taxon>Alphaproteobacteria</taxon>
        <taxon>Rhodospirillales</taxon>
        <taxon>Azospirillaceae</taxon>
        <taxon>Azospirillum</taxon>
    </lineage>
</organism>
<dbReference type="InterPro" id="IPR000847">
    <property type="entry name" value="LysR_HTH_N"/>
</dbReference>
<gene>
    <name evidence="6" type="ORF">QO018_003552</name>
</gene>
<feature type="domain" description="HTH lysR-type" evidence="5">
    <location>
        <begin position="1"/>
        <end position="59"/>
    </location>
</feature>
<dbReference type="InterPro" id="IPR036390">
    <property type="entry name" value="WH_DNA-bd_sf"/>
</dbReference>
<evidence type="ECO:0000256" key="4">
    <source>
        <dbReference type="ARBA" id="ARBA00023163"/>
    </source>
</evidence>
<proteinExistence type="inferred from homology"/>
<dbReference type="PANTHER" id="PTHR30537">
    <property type="entry name" value="HTH-TYPE TRANSCRIPTIONAL REGULATOR"/>
    <property type="match status" value="1"/>
</dbReference>
<keyword evidence="7" id="KW-1185">Reference proteome</keyword>
<dbReference type="EMBL" id="JAUSVU010000013">
    <property type="protein sequence ID" value="MDQ0534675.1"/>
    <property type="molecule type" value="Genomic_DNA"/>
</dbReference>
<dbReference type="SUPFAM" id="SSF46785">
    <property type="entry name" value="Winged helix' DNA-binding domain"/>
    <property type="match status" value="1"/>
</dbReference>
<dbReference type="Proteomes" id="UP001244552">
    <property type="component" value="Unassembled WGS sequence"/>
</dbReference>
<dbReference type="CDD" id="cd08422">
    <property type="entry name" value="PBP2_CrgA_like"/>
    <property type="match status" value="1"/>
</dbReference>
<dbReference type="Gene3D" id="1.10.10.10">
    <property type="entry name" value="Winged helix-like DNA-binding domain superfamily/Winged helix DNA-binding domain"/>
    <property type="match status" value="1"/>
</dbReference>
<dbReference type="Pfam" id="PF00126">
    <property type="entry name" value="HTH_1"/>
    <property type="match status" value="1"/>
</dbReference>
<dbReference type="Gene3D" id="3.40.190.290">
    <property type="match status" value="1"/>
</dbReference>
<evidence type="ECO:0000313" key="7">
    <source>
        <dbReference type="Proteomes" id="UP001244552"/>
    </source>
</evidence>
<keyword evidence="3 6" id="KW-0238">DNA-binding</keyword>
<dbReference type="PANTHER" id="PTHR30537:SF72">
    <property type="entry name" value="LYSR FAMILY TRANSCRIPTIONAL REGULATOR"/>
    <property type="match status" value="1"/>
</dbReference>
<evidence type="ECO:0000256" key="3">
    <source>
        <dbReference type="ARBA" id="ARBA00023125"/>
    </source>
</evidence>
<dbReference type="InterPro" id="IPR036388">
    <property type="entry name" value="WH-like_DNA-bd_sf"/>
</dbReference>
<dbReference type="RefSeq" id="WP_209983733.1">
    <property type="nucleotide sequence ID" value="NZ_JAGINO010000012.1"/>
</dbReference>
<reference evidence="6 7" key="1">
    <citation type="submission" date="2023-07" db="EMBL/GenBank/DDBJ databases">
        <title>Genomic Encyclopedia of Type Strains, Phase IV (KMG-IV): sequencing the most valuable type-strain genomes for metagenomic binning, comparative biology and taxonomic classification.</title>
        <authorList>
            <person name="Goeker M."/>
        </authorList>
    </citation>
    <scope>NUCLEOTIDE SEQUENCE [LARGE SCALE GENOMIC DNA]</scope>
    <source>
        <strain evidence="6 7">DSM 19922</strain>
    </source>
</reference>
<dbReference type="InterPro" id="IPR005119">
    <property type="entry name" value="LysR_subst-bd"/>
</dbReference>
<dbReference type="PRINTS" id="PR00039">
    <property type="entry name" value="HTHLYSR"/>
</dbReference>